<reference evidence="2 3" key="1">
    <citation type="submission" date="2019-06" db="EMBL/GenBank/DDBJ databases">
        <title>Genome Sequence of the Brown Rot Fungal Pathogen Monilinia laxa.</title>
        <authorList>
            <person name="De Miccolis Angelini R.M."/>
            <person name="Landi L."/>
            <person name="Abate D."/>
            <person name="Pollastro S."/>
            <person name="Romanazzi G."/>
            <person name="Faretra F."/>
        </authorList>
    </citation>
    <scope>NUCLEOTIDE SEQUENCE [LARGE SCALE GENOMIC DNA]</scope>
    <source>
        <strain evidence="2 3">Mlax316</strain>
    </source>
</reference>
<gene>
    <name evidence="2" type="ORF">EYC80_003441</name>
</gene>
<dbReference type="InterPro" id="IPR043750">
    <property type="entry name" value="DUF5695"/>
</dbReference>
<evidence type="ECO:0000313" key="3">
    <source>
        <dbReference type="Proteomes" id="UP000326757"/>
    </source>
</evidence>
<keyword evidence="3" id="KW-1185">Reference proteome</keyword>
<dbReference type="EMBL" id="VIGI01000004">
    <property type="protein sequence ID" value="KAB8301599.1"/>
    <property type="molecule type" value="Genomic_DNA"/>
</dbReference>
<accession>A0A5N6KDQ0</accession>
<evidence type="ECO:0008006" key="4">
    <source>
        <dbReference type="Google" id="ProtNLM"/>
    </source>
</evidence>
<sequence length="884" mass="94982">MFVPYKVIGLSTFLVISVSSQYVSLSSSALNAKLSSSSQTLASLIPQALTTFDFSPFDLLSQRSSNGNYHVGDITLRYRNVGATSWTSVDSAAARAAVTSTGGTSANLAPTLPSGIPLNITRAWSANGADINLNFTITNKGTTSIEIGALGFPIEFNSIFTGRTAVETQKMCSLVDPNIGLDGGYLRVTPLSGTGPALVVTPLGQTPLEGWRFLTENTNTALAYQSQTFEGFYSWETYTLAYAQNEWKGTTPWNPATSVVLAAGQSITKGLRFSTASSISNIESTVANTGTPVAIGVPGYIIPQDTNAQLFLLHNSSTVASIKSTPSGAFTFTATGTNIYTLTPSSSTWGRVRVTITYVDGLVQTVNYVITLSAPAAVSGLGTFLTTNQWLSDTTDPFGRAPSVISYDRSINAQVLQEQRAWIAGLSDEAGAGSWLAATMKQAISPNAAEVTKLEQFATQTLWGNIQNSDYSVKLSVFYYQPGAVSYNYSTAIDWGNWWSWNKAAAYGTGRTYDYVHVAAAYWALYRVARFYPTLVKTKTWQWYLDQAYQTIIYATGPNTSYVDVGLMGETVWGYILQDLQNEGNTTAASKVIAAMKARANLWNSDAVPFGSEMAWDSTGQEGVYYWSNYFGLTTTVTKTINSILGYMPTVSHWAWNGNARRYWDFIYGGKLMRFERMTHHYGSGLNALPLLSYFEQNPTQTYLLRVGYGGTNGPLSNIDSGGFASAAFHTWPDTMAWDGYSGDYGPNFVGLALGSGTYVVNDSTLGLVAFGGTLTGSSTSWTVIPNDAVRRKVFISQLGYKFTVDAGAIASVKYSNGAVQLTIAPSVTSVSTMATASSTILRVTKTAQVGSVGRAVVSGLTTLRGGWAVNLEDGNVAVSITFA</sequence>
<evidence type="ECO:0000313" key="2">
    <source>
        <dbReference type="EMBL" id="KAB8301599.1"/>
    </source>
</evidence>
<comment type="caution">
    <text evidence="2">The sequence shown here is derived from an EMBL/GenBank/DDBJ whole genome shotgun (WGS) entry which is preliminary data.</text>
</comment>
<name>A0A5N6KDQ0_MONLA</name>
<proteinExistence type="predicted"/>
<dbReference type="Pfam" id="PF18951">
    <property type="entry name" value="DUF5695"/>
    <property type="match status" value="1"/>
</dbReference>
<feature type="signal peptide" evidence="1">
    <location>
        <begin position="1"/>
        <end position="20"/>
    </location>
</feature>
<dbReference type="OrthoDB" id="2730619at2759"/>
<protein>
    <recommendedName>
        <fullName evidence="4">Endo-1,3(4)-beta-glucanase</fullName>
    </recommendedName>
</protein>
<feature type="chain" id="PRO_5024944531" description="Endo-1,3(4)-beta-glucanase" evidence="1">
    <location>
        <begin position="21"/>
        <end position="884"/>
    </location>
</feature>
<evidence type="ECO:0000256" key="1">
    <source>
        <dbReference type="SAM" id="SignalP"/>
    </source>
</evidence>
<dbReference type="Proteomes" id="UP000326757">
    <property type="component" value="Unassembled WGS sequence"/>
</dbReference>
<dbReference type="AlphaFoldDB" id="A0A5N6KDQ0"/>
<keyword evidence="1" id="KW-0732">Signal</keyword>
<organism evidence="2 3">
    <name type="scientific">Monilinia laxa</name>
    <name type="common">Brown rot fungus</name>
    <name type="synonym">Sclerotinia laxa</name>
    <dbReference type="NCBI Taxonomy" id="61186"/>
    <lineage>
        <taxon>Eukaryota</taxon>
        <taxon>Fungi</taxon>
        <taxon>Dikarya</taxon>
        <taxon>Ascomycota</taxon>
        <taxon>Pezizomycotina</taxon>
        <taxon>Leotiomycetes</taxon>
        <taxon>Helotiales</taxon>
        <taxon>Sclerotiniaceae</taxon>
        <taxon>Monilinia</taxon>
    </lineage>
</organism>